<reference evidence="1 2" key="1">
    <citation type="submission" date="2018-07" db="EMBL/GenBank/DDBJ databases">
        <title>Dyella monticola sp. nov. and Dyella psychrodurans sp. nov. isolated from monsoon evergreen broad-leaved forest soil of Dinghu Mountain, China.</title>
        <authorList>
            <person name="Gao Z."/>
            <person name="Qiu L."/>
        </authorList>
    </citation>
    <scope>NUCLEOTIDE SEQUENCE [LARGE SCALE GENOMIC DNA]</scope>
    <source>
        <strain evidence="1 2">4MSK11</strain>
    </source>
</reference>
<evidence type="ECO:0000313" key="1">
    <source>
        <dbReference type="EMBL" id="RDS86123.1"/>
    </source>
</evidence>
<comment type="caution">
    <text evidence="1">The sequence shown here is derived from an EMBL/GenBank/DDBJ whole genome shotgun (WGS) entry which is preliminary data.</text>
</comment>
<sequence>MLCADDVGRVLRAVREASVRVSDAQPALSGALDACVLMLLDAASEDGVALDVSVFGFAEFGVVDD</sequence>
<accession>A0A370XCG4</accession>
<dbReference type="EMBL" id="QRBF01000001">
    <property type="protein sequence ID" value="RDS86123.1"/>
    <property type="molecule type" value="Genomic_DNA"/>
</dbReference>
<protein>
    <submittedName>
        <fullName evidence="1">Uncharacterized protein</fullName>
    </submittedName>
</protein>
<dbReference type="AlphaFoldDB" id="A0A370XCG4"/>
<organism evidence="1 2">
    <name type="scientific">Dyella psychrodurans</name>
    <dbReference type="NCBI Taxonomy" id="1927960"/>
    <lineage>
        <taxon>Bacteria</taxon>
        <taxon>Pseudomonadati</taxon>
        <taxon>Pseudomonadota</taxon>
        <taxon>Gammaproteobacteria</taxon>
        <taxon>Lysobacterales</taxon>
        <taxon>Rhodanobacteraceae</taxon>
        <taxon>Dyella</taxon>
    </lineage>
</organism>
<evidence type="ECO:0000313" key="2">
    <source>
        <dbReference type="Proteomes" id="UP000255334"/>
    </source>
</evidence>
<dbReference type="RefSeq" id="WP_115476374.1">
    <property type="nucleotide sequence ID" value="NZ_QRBF01000001.1"/>
</dbReference>
<name>A0A370XCG4_9GAMM</name>
<proteinExistence type="predicted"/>
<dbReference type="OrthoDB" id="10008473at2"/>
<gene>
    <name evidence="1" type="ORF">DWU99_02310</name>
</gene>
<keyword evidence="2" id="KW-1185">Reference proteome</keyword>
<dbReference type="Proteomes" id="UP000255334">
    <property type="component" value="Unassembled WGS sequence"/>
</dbReference>